<comment type="cofactor">
    <cofactor evidence="1">
        <name>[4Fe-4S] cluster</name>
        <dbReference type="ChEBI" id="CHEBI:49883"/>
    </cofactor>
</comment>
<dbReference type="GO" id="GO:0003824">
    <property type="term" value="F:catalytic activity"/>
    <property type="evidence" value="ECO:0007669"/>
    <property type="project" value="InterPro"/>
</dbReference>
<organism evidence="8 9">
    <name type="scientific">Ligaoa zhengdingensis</name>
    <dbReference type="NCBI Taxonomy" id="2763658"/>
    <lineage>
        <taxon>Bacteria</taxon>
        <taxon>Bacillati</taxon>
        <taxon>Bacillota</taxon>
        <taxon>Clostridia</taxon>
        <taxon>Eubacteriales</taxon>
        <taxon>Oscillospiraceae</taxon>
        <taxon>Ligaoa</taxon>
    </lineage>
</organism>
<dbReference type="Pfam" id="PF13186">
    <property type="entry name" value="SPASM"/>
    <property type="match status" value="1"/>
</dbReference>
<dbReference type="NCBIfam" id="TIGR04085">
    <property type="entry name" value="rSAM_more_4Fe4S"/>
    <property type="match status" value="1"/>
</dbReference>
<sequence>MILSWNTTNECNLYCSHCYRESGDRRAGELNTAEGKKLIDEIARAGFKVMIFSGGEPLMREDIYELIAHAAQRGLRPVLGSNGTLITEEAAQKLKEAGARGVGISLDSLDRCRHDKLRGCEHAWDRAVQGMENCKKAGLPFQIHTTIMDWNAPELEQLTDFAVERGAVAHHIFFLVPTGRGKDIADEALDPDTYEEVLTRAVKKAAEVDIEIKPTCAPQFMRIAKQLGVPMRFGKGCIAGTSYCIIGPTGRVQPCAYISEEIGNVRETPFDEIWRDNPVFHRLRTAAYEGACGACAYQKSCGGCRARAAYYHDGNLMAEDIICQYGQRGR</sequence>
<keyword evidence="9" id="KW-1185">Reference proteome</keyword>
<evidence type="ECO:0000256" key="2">
    <source>
        <dbReference type="ARBA" id="ARBA00022485"/>
    </source>
</evidence>
<evidence type="ECO:0000256" key="5">
    <source>
        <dbReference type="ARBA" id="ARBA00023004"/>
    </source>
</evidence>
<comment type="caution">
    <text evidence="8">The sequence shown here is derived from an EMBL/GenBank/DDBJ whole genome shotgun (WGS) entry which is preliminary data.</text>
</comment>
<keyword evidence="3" id="KW-0949">S-adenosyl-L-methionine</keyword>
<dbReference type="GO" id="GO:0046872">
    <property type="term" value="F:metal ion binding"/>
    <property type="evidence" value="ECO:0007669"/>
    <property type="project" value="UniProtKB-KW"/>
</dbReference>
<dbReference type="PROSITE" id="PS51918">
    <property type="entry name" value="RADICAL_SAM"/>
    <property type="match status" value="1"/>
</dbReference>
<dbReference type="InterPro" id="IPR023885">
    <property type="entry name" value="4Fe4S-binding_SPASM_dom"/>
</dbReference>
<name>A0A926E004_9FIRM</name>
<feature type="domain" description="Radical SAM core" evidence="7">
    <location>
        <begin position="1"/>
        <end position="215"/>
    </location>
</feature>
<dbReference type="AlphaFoldDB" id="A0A926E004"/>
<dbReference type="PANTHER" id="PTHR11228">
    <property type="entry name" value="RADICAL SAM DOMAIN PROTEIN"/>
    <property type="match status" value="1"/>
</dbReference>
<dbReference type="SFLD" id="SFLDS00029">
    <property type="entry name" value="Radical_SAM"/>
    <property type="match status" value="1"/>
</dbReference>
<dbReference type="SMART" id="SM00729">
    <property type="entry name" value="Elp3"/>
    <property type="match status" value="1"/>
</dbReference>
<dbReference type="SFLD" id="SFLDG01067">
    <property type="entry name" value="SPASM/twitch_domain_containing"/>
    <property type="match status" value="1"/>
</dbReference>
<dbReference type="Proteomes" id="UP000653127">
    <property type="component" value="Unassembled WGS sequence"/>
</dbReference>
<dbReference type="InterPro" id="IPR027633">
    <property type="entry name" value="rSAM_NirJ2"/>
</dbReference>
<evidence type="ECO:0000313" key="8">
    <source>
        <dbReference type="EMBL" id="MBC8546912.1"/>
    </source>
</evidence>
<dbReference type="EMBL" id="JACRST010000011">
    <property type="protein sequence ID" value="MBC8546912.1"/>
    <property type="molecule type" value="Genomic_DNA"/>
</dbReference>
<dbReference type="InterPro" id="IPR013785">
    <property type="entry name" value="Aldolase_TIM"/>
</dbReference>
<evidence type="ECO:0000313" key="9">
    <source>
        <dbReference type="Proteomes" id="UP000653127"/>
    </source>
</evidence>
<dbReference type="GO" id="GO:0051539">
    <property type="term" value="F:4 iron, 4 sulfur cluster binding"/>
    <property type="evidence" value="ECO:0007669"/>
    <property type="project" value="UniProtKB-KW"/>
</dbReference>
<evidence type="ECO:0000259" key="7">
    <source>
        <dbReference type="PROSITE" id="PS51918"/>
    </source>
</evidence>
<dbReference type="SFLD" id="SFLDG01386">
    <property type="entry name" value="main_SPASM_domain-containing"/>
    <property type="match status" value="1"/>
</dbReference>
<dbReference type="Pfam" id="PF04055">
    <property type="entry name" value="Radical_SAM"/>
    <property type="match status" value="1"/>
</dbReference>
<dbReference type="InterPro" id="IPR058240">
    <property type="entry name" value="rSAM_sf"/>
</dbReference>
<dbReference type="InterPro" id="IPR050377">
    <property type="entry name" value="Radical_SAM_PqqE_MftC-like"/>
</dbReference>
<dbReference type="SUPFAM" id="SSF102114">
    <property type="entry name" value="Radical SAM enzymes"/>
    <property type="match status" value="1"/>
</dbReference>
<keyword evidence="5" id="KW-0408">Iron</keyword>
<evidence type="ECO:0000256" key="4">
    <source>
        <dbReference type="ARBA" id="ARBA00022723"/>
    </source>
</evidence>
<dbReference type="NCBIfam" id="TIGR04055">
    <property type="entry name" value="rSAM_NirJ2"/>
    <property type="match status" value="1"/>
</dbReference>
<evidence type="ECO:0000256" key="1">
    <source>
        <dbReference type="ARBA" id="ARBA00001966"/>
    </source>
</evidence>
<dbReference type="CDD" id="cd01335">
    <property type="entry name" value="Radical_SAM"/>
    <property type="match status" value="1"/>
</dbReference>
<dbReference type="PANTHER" id="PTHR11228:SF7">
    <property type="entry name" value="PQQA PEPTIDE CYCLASE"/>
    <property type="match status" value="1"/>
</dbReference>
<gene>
    <name evidence="8" type="primary">nirJ2</name>
    <name evidence="8" type="ORF">H8711_08195</name>
</gene>
<dbReference type="InterPro" id="IPR017200">
    <property type="entry name" value="PqqE-like"/>
</dbReference>
<keyword evidence="6" id="KW-0411">Iron-sulfur</keyword>
<keyword evidence="4" id="KW-0479">Metal-binding</keyword>
<dbReference type="InterPro" id="IPR006638">
    <property type="entry name" value="Elp3/MiaA/NifB-like_rSAM"/>
</dbReference>
<reference evidence="8" key="1">
    <citation type="submission" date="2020-08" db="EMBL/GenBank/DDBJ databases">
        <title>Genome public.</title>
        <authorList>
            <person name="Liu C."/>
            <person name="Sun Q."/>
        </authorList>
    </citation>
    <scope>NUCLEOTIDE SEQUENCE</scope>
    <source>
        <strain evidence="8">NSJ-31</strain>
    </source>
</reference>
<dbReference type="CDD" id="cd21123">
    <property type="entry name" value="SPASM_MftC-like"/>
    <property type="match status" value="1"/>
</dbReference>
<dbReference type="PIRSF" id="PIRSF037420">
    <property type="entry name" value="PQQ_syn_pqqE"/>
    <property type="match status" value="1"/>
</dbReference>
<proteinExistence type="predicted"/>
<keyword evidence="2" id="KW-0004">4Fe-4S</keyword>
<dbReference type="Gene3D" id="3.20.20.70">
    <property type="entry name" value="Aldolase class I"/>
    <property type="match status" value="1"/>
</dbReference>
<dbReference type="InterPro" id="IPR007197">
    <property type="entry name" value="rSAM"/>
</dbReference>
<evidence type="ECO:0000256" key="6">
    <source>
        <dbReference type="ARBA" id="ARBA00023014"/>
    </source>
</evidence>
<evidence type="ECO:0000256" key="3">
    <source>
        <dbReference type="ARBA" id="ARBA00022691"/>
    </source>
</evidence>
<dbReference type="RefSeq" id="WP_249282989.1">
    <property type="nucleotide sequence ID" value="NZ_JACRST010000011.1"/>
</dbReference>
<protein>
    <submittedName>
        <fullName evidence="8">Heme d1 biosynthesis radical SAM protein NirJ2</fullName>
    </submittedName>
</protein>
<accession>A0A926E004</accession>